<gene>
    <name evidence="5" type="ORF">DWQ56_11210</name>
</gene>
<accession>A0A3E0MDS1</accession>
<protein>
    <recommendedName>
        <fullName evidence="4">Transcriptional regulator LacI/GalR-like sensor domain-containing protein</fullName>
    </recommendedName>
</protein>
<dbReference type="EMBL" id="QQWE01000003">
    <property type="protein sequence ID" value="REJ57816.1"/>
    <property type="molecule type" value="Genomic_DNA"/>
</dbReference>
<evidence type="ECO:0000313" key="5">
    <source>
        <dbReference type="EMBL" id="REJ57816.1"/>
    </source>
</evidence>
<dbReference type="AlphaFoldDB" id="A0A3E0MDS1"/>
<organism evidence="5 6">
    <name type="scientific">Microcystis aeruginosa DA14</name>
    <dbReference type="NCBI Taxonomy" id="1987506"/>
    <lineage>
        <taxon>Bacteria</taxon>
        <taxon>Bacillati</taxon>
        <taxon>Cyanobacteriota</taxon>
        <taxon>Cyanophyceae</taxon>
        <taxon>Oscillatoriophycideae</taxon>
        <taxon>Chroococcales</taxon>
        <taxon>Microcystaceae</taxon>
        <taxon>Microcystis</taxon>
    </lineage>
</organism>
<comment type="caution">
    <text evidence="5">The sequence shown here is derived from an EMBL/GenBank/DDBJ whole genome shotgun (WGS) entry which is preliminary data.</text>
</comment>
<dbReference type="SUPFAM" id="SSF53822">
    <property type="entry name" value="Periplasmic binding protein-like I"/>
    <property type="match status" value="1"/>
</dbReference>
<evidence type="ECO:0000259" key="4">
    <source>
        <dbReference type="Pfam" id="PF13377"/>
    </source>
</evidence>
<dbReference type="PANTHER" id="PTHR30146">
    <property type="entry name" value="LACI-RELATED TRANSCRIPTIONAL REPRESSOR"/>
    <property type="match status" value="1"/>
</dbReference>
<reference evidence="5 6" key="1">
    <citation type="submission" date="2017-08" db="EMBL/GenBank/DDBJ databases">
        <title>Functional genomic and metabolic studies of the symbiotic interactions of six Microcystis-dominated communities.</title>
        <authorList>
            <person name="Li Q."/>
            <person name="Lin F."/>
        </authorList>
    </citation>
    <scope>NUCLEOTIDE SEQUENCE [LARGE SCALE GENOMIC DNA]</scope>
    <source>
        <strain evidence="5">DA14</strain>
    </source>
</reference>
<feature type="domain" description="Transcriptional regulator LacI/GalR-like sensor" evidence="4">
    <location>
        <begin position="13"/>
        <end position="144"/>
    </location>
</feature>
<keyword evidence="2" id="KW-0238">DNA-binding</keyword>
<evidence type="ECO:0000256" key="1">
    <source>
        <dbReference type="ARBA" id="ARBA00023015"/>
    </source>
</evidence>
<keyword evidence="3" id="KW-0804">Transcription</keyword>
<dbReference type="Proteomes" id="UP000256301">
    <property type="component" value="Unassembled WGS sequence"/>
</dbReference>
<dbReference type="InterPro" id="IPR028082">
    <property type="entry name" value="Peripla_BP_I"/>
</dbReference>
<dbReference type="GO" id="GO:0003700">
    <property type="term" value="F:DNA-binding transcription factor activity"/>
    <property type="evidence" value="ECO:0007669"/>
    <property type="project" value="TreeGrafter"/>
</dbReference>
<evidence type="ECO:0000256" key="3">
    <source>
        <dbReference type="ARBA" id="ARBA00023163"/>
    </source>
</evidence>
<keyword evidence="1" id="KW-0805">Transcription regulation</keyword>
<dbReference type="Pfam" id="PF13377">
    <property type="entry name" value="Peripla_BP_3"/>
    <property type="match status" value="1"/>
</dbReference>
<dbReference type="InterPro" id="IPR046335">
    <property type="entry name" value="LacI/GalR-like_sensor"/>
</dbReference>
<name>A0A3E0MDS1_MICAE</name>
<sequence length="157" mass="16587">MSARMPTKAPEAASGFAEAHMLRGVDHPRMCSIGRPPATMSDGEAALAVVMRDCPGADLIMCVSDPLAFGVINARKRRGVRVPEDIAVAGFGDFEISLIALPAITTVKVDPRTIGRMTAELILTLRARGSKDRSPSPVIKRIETATGIRASAPGKPI</sequence>
<evidence type="ECO:0000256" key="2">
    <source>
        <dbReference type="ARBA" id="ARBA00023125"/>
    </source>
</evidence>
<dbReference type="GO" id="GO:0000976">
    <property type="term" value="F:transcription cis-regulatory region binding"/>
    <property type="evidence" value="ECO:0007669"/>
    <property type="project" value="TreeGrafter"/>
</dbReference>
<proteinExistence type="predicted"/>
<dbReference type="Gene3D" id="3.40.50.2300">
    <property type="match status" value="2"/>
</dbReference>
<evidence type="ECO:0000313" key="6">
    <source>
        <dbReference type="Proteomes" id="UP000256301"/>
    </source>
</evidence>
<dbReference type="PANTHER" id="PTHR30146:SF33">
    <property type="entry name" value="TRANSCRIPTIONAL REGULATOR"/>
    <property type="match status" value="1"/>
</dbReference>